<evidence type="ECO:0000313" key="7">
    <source>
        <dbReference type="EMBL" id="MBP1921461.1"/>
    </source>
</evidence>
<keyword evidence="2 7" id="KW-0808">Transferase</keyword>
<dbReference type="SUPFAM" id="SSF53613">
    <property type="entry name" value="Ribokinase-like"/>
    <property type="match status" value="1"/>
</dbReference>
<keyword evidence="4" id="KW-0418">Kinase</keyword>
<dbReference type="RefSeq" id="WP_209482837.1">
    <property type="nucleotide sequence ID" value="NZ_JAGGKQ010000002.1"/>
</dbReference>
<evidence type="ECO:0000256" key="4">
    <source>
        <dbReference type="ARBA" id="ARBA00022777"/>
    </source>
</evidence>
<feature type="domain" description="Carbohydrate kinase PfkB" evidence="6">
    <location>
        <begin position="1"/>
        <end position="313"/>
    </location>
</feature>
<dbReference type="PANTHER" id="PTHR43085">
    <property type="entry name" value="HEXOKINASE FAMILY MEMBER"/>
    <property type="match status" value="1"/>
</dbReference>
<dbReference type="AlphaFoldDB" id="A0A8T4GDA0"/>
<evidence type="ECO:0000256" key="2">
    <source>
        <dbReference type="ARBA" id="ARBA00022679"/>
    </source>
</evidence>
<dbReference type="OrthoDB" id="124714at2157"/>
<keyword evidence="8" id="KW-1185">Reference proteome</keyword>
<dbReference type="CDD" id="cd01167">
    <property type="entry name" value="bac_FRK"/>
    <property type="match status" value="1"/>
</dbReference>
<keyword evidence="5" id="KW-0067">ATP-binding</keyword>
<dbReference type="EC" id="2.7.1.4" evidence="7"/>
<comment type="caution">
    <text evidence="7">The sequence shown here is derived from an EMBL/GenBank/DDBJ whole genome shotgun (WGS) entry which is preliminary data.</text>
</comment>
<protein>
    <submittedName>
        <fullName evidence="7">Fructokinase</fullName>
        <ecNumber evidence="7">2.7.1.4</ecNumber>
    </submittedName>
</protein>
<dbReference type="PANTHER" id="PTHR43085:SF1">
    <property type="entry name" value="PSEUDOURIDINE KINASE-RELATED"/>
    <property type="match status" value="1"/>
</dbReference>
<gene>
    <name evidence="7" type="ORF">J2751_000450</name>
</gene>
<dbReference type="Gene3D" id="3.40.1190.20">
    <property type="match status" value="1"/>
</dbReference>
<dbReference type="Proteomes" id="UP000823588">
    <property type="component" value="Unassembled WGS sequence"/>
</dbReference>
<reference evidence="7" key="1">
    <citation type="submission" date="2021-03" db="EMBL/GenBank/DDBJ databases">
        <title>Genomic Encyclopedia of Type Strains, Phase IV (KMG-IV): sequencing the most valuable type-strain genomes for metagenomic binning, comparative biology and taxonomic classification.</title>
        <authorList>
            <person name="Goeker M."/>
        </authorList>
    </citation>
    <scope>NUCLEOTIDE SEQUENCE</scope>
    <source>
        <strain evidence="7">DSM 23564</strain>
    </source>
</reference>
<proteinExistence type="inferred from homology"/>
<evidence type="ECO:0000313" key="8">
    <source>
        <dbReference type="Proteomes" id="UP000823588"/>
    </source>
</evidence>
<evidence type="ECO:0000256" key="1">
    <source>
        <dbReference type="ARBA" id="ARBA00010688"/>
    </source>
</evidence>
<dbReference type="InterPro" id="IPR029056">
    <property type="entry name" value="Ribokinase-like"/>
</dbReference>
<dbReference type="InterPro" id="IPR002173">
    <property type="entry name" value="Carboh/pur_kinase_PfkB_CS"/>
</dbReference>
<dbReference type="EMBL" id="JAGGKQ010000002">
    <property type="protein sequence ID" value="MBP1921461.1"/>
    <property type="molecule type" value="Genomic_DNA"/>
</dbReference>
<dbReference type="PROSITE" id="PS00584">
    <property type="entry name" value="PFKB_KINASES_2"/>
    <property type="match status" value="1"/>
</dbReference>
<name>A0A8T4GDA0_9EURY</name>
<evidence type="ECO:0000259" key="6">
    <source>
        <dbReference type="Pfam" id="PF00294"/>
    </source>
</evidence>
<comment type="similarity">
    <text evidence="1">Belongs to the carbohydrate kinase PfkB family.</text>
</comment>
<evidence type="ECO:0000256" key="3">
    <source>
        <dbReference type="ARBA" id="ARBA00022741"/>
    </source>
</evidence>
<sequence length="321" mass="33516">MTDVLVVGEALIDFIPEGERSLGDTETFHRRAGGAPANVAVGLARLGEPPLFRTRLSTDPFGDHLANTLSENGVRPDLIERDPDAATTLAFVSLDPDAERSFSFHRNGTADTRMRADDIADETIAGVEWVHGGGVTLADDPSRTATLDLLERAGKAGATVSFDPNARPELFDEGEFVEHCRRALGLVDVVKATAEDLLETGVLDGDDRDAAGLAGSICEQGPHTALVTRGSDGALARSTPEAPWNPTDTALVVEHGGYDVEAADTTGAGDAFTAGAIWSLAGGEPLRDALGFANAVAALSTTEAGAMSALPTRTDVETLRD</sequence>
<dbReference type="GO" id="GO:0005524">
    <property type="term" value="F:ATP binding"/>
    <property type="evidence" value="ECO:0007669"/>
    <property type="project" value="UniProtKB-KW"/>
</dbReference>
<dbReference type="Pfam" id="PF00294">
    <property type="entry name" value="PfkB"/>
    <property type="match status" value="1"/>
</dbReference>
<organism evidence="7 8">
    <name type="scientific">Halorubrum alkaliphilum</name>
    <dbReference type="NCBI Taxonomy" id="261290"/>
    <lineage>
        <taxon>Archaea</taxon>
        <taxon>Methanobacteriati</taxon>
        <taxon>Methanobacteriota</taxon>
        <taxon>Stenosarchaea group</taxon>
        <taxon>Halobacteria</taxon>
        <taxon>Halobacteriales</taxon>
        <taxon>Haloferacaceae</taxon>
        <taxon>Halorubrum</taxon>
    </lineage>
</organism>
<dbReference type="InterPro" id="IPR050306">
    <property type="entry name" value="PfkB_Carbo_kinase"/>
</dbReference>
<dbReference type="InterPro" id="IPR011611">
    <property type="entry name" value="PfkB_dom"/>
</dbReference>
<dbReference type="GO" id="GO:0008865">
    <property type="term" value="F:fructokinase activity"/>
    <property type="evidence" value="ECO:0007669"/>
    <property type="project" value="UniProtKB-EC"/>
</dbReference>
<keyword evidence="3" id="KW-0547">Nucleotide-binding</keyword>
<evidence type="ECO:0000256" key="5">
    <source>
        <dbReference type="ARBA" id="ARBA00022840"/>
    </source>
</evidence>
<accession>A0A8T4GDA0</accession>